<gene>
    <name evidence="4" type="ORF">Tci_018036</name>
</gene>
<feature type="compositionally biased region" description="Basic residues" evidence="2">
    <location>
        <begin position="426"/>
        <end position="435"/>
    </location>
</feature>
<feature type="compositionally biased region" description="Acidic residues" evidence="2">
    <location>
        <begin position="105"/>
        <end position="128"/>
    </location>
</feature>
<dbReference type="InterPro" id="IPR001878">
    <property type="entry name" value="Znf_CCHC"/>
</dbReference>
<organism evidence="4">
    <name type="scientific">Tanacetum cinerariifolium</name>
    <name type="common">Dalmatian daisy</name>
    <name type="synonym">Chrysanthemum cinerariifolium</name>
    <dbReference type="NCBI Taxonomy" id="118510"/>
    <lineage>
        <taxon>Eukaryota</taxon>
        <taxon>Viridiplantae</taxon>
        <taxon>Streptophyta</taxon>
        <taxon>Embryophyta</taxon>
        <taxon>Tracheophyta</taxon>
        <taxon>Spermatophyta</taxon>
        <taxon>Magnoliopsida</taxon>
        <taxon>eudicotyledons</taxon>
        <taxon>Gunneridae</taxon>
        <taxon>Pentapetalae</taxon>
        <taxon>asterids</taxon>
        <taxon>campanulids</taxon>
        <taxon>Asterales</taxon>
        <taxon>Asteraceae</taxon>
        <taxon>Asteroideae</taxon>
        <taxon>Anthemideae</taxon>
        <taxon>Anthemidinae</taxon>
        <taxon>Tanacetum</taxon>
    </lineage>
</organism>
<dbReference type="SUPFAM" id="SSF56672">
    <property type="entry name" value="DNA/RNA polymerases"/>
    <property type="match status" value="1"/>
</dbReference>
<feature type="domain" description="CCHC-type" evidence="3">
    <location>
        <begin position="512"/>
        <end position="527"/>
    </location>
</feature>
<evidence type="ECO:0000259" key="3">
    <source>
        <dbReference type="PROSITE" id="PS50158"/>
    </source>
</evidence>
<keyword evidence="4" id="KW-0695">RNA-directed DNA polymerase</keyword>
<dbReference type="PANTHER" id="PTHR24559">
    <property type="entry name" value="TRANSPOSON TY3-I GAG-POL POLYPROTEIN"/>
    <property type="match status" value="1"/>
</dbReference>
<dbReference type="SMART" id="SM00343">
    <property type="entry name" value="ZnF_C2HC"/>
    <property type="match status" value="2"/>
</dbReference>
<dbReference type="InterPro" id="IPR036875">
    <property type="entry name" value="Znf_CCHC_sf"/>
</dbReference>
<dbReference type="PANTHER" id="PTHR24559:SF444">
    <property type="entry name" value="REVERSE TRANSCRIPTASE DOMAIN-CONTAINING PROTEIN"/>
    <property type="match status" value="1"/>
</dbReference>
<feature type="region of interest" description="Disordered" evidence="2">
    <location>
        <begin position="1"/>
        <end position="137"/>
    </location>
</feature>
<dbReference type="GO" id="GO:0003676">
    <property type="term" value="F:nucleic acid binding"/>
    <property type="evidence" value="ECO:0007669"/>
    <property type="project" value="InterPro"/>
</dbReference>
<dbReference type="GO" id="GO:0003964">
    <property type="term" value="F:RNA-directed DNA polymerase activity"/>
    <property type="evidence" value="ECO:0007669"/>
    <property type="project" value="UniProtKB-KW"/>
</dbReference>
<feature type="compositionally biased region" description="Pro residues" evidence="2">
    <location>
        <begin position="29"/>
        <end position="40"/>
    </location>
</feature>
<sequence>MSSASSVVTYTSVYTNSEPGRPVASPSPDYIPGPEEPQTPPISHDEDEQDEHVLLAKEHPLHHVDSPTAESPGYVAESDPEEDPEEYEDDESEDGLVDYPMDEGSNGDDDDGDSFRDDVDDEDEEEEDHLASADAAVVVSTVEPVSLPEGTEPVIPPPSTDITSTGARINVRLQASISLPPETKLPPHKKSCLFALGPRYKVGKTSTAIPTGGQGIDYGFVSTLDTEARRRGIREVGYGIRDTWVDLAEAVFEIAPMTLGERRRARQPGSDARVLDHQDTSRDADRAALTWWNGQIRTLGPDAYTMTWEILKKKITDKYCPYGEIKKLEIELWNLKVKGNDVLTYTNRFQELTLICTKFIANETKKIDKYISGLPDNNYGSIKASKPKTLDETIKLANDLMDQKLRTYTKRQTDNKRKADDSSRNNHGHQQHPSKRQNAAKVYNIGSGKRKPYGGNLPKCTKFHFHHNGLCTQKCHKCNKVGYIASDCRSSSNTNVANAQRDNRIIPKGNGCFECGAPRHFKRDCPKLKNKDGGNISDKKEEDKSEGKQLKDVPIIQYFPEVFLEDLPGLPPARPVAFQIDLIPGAAPVARAPYRLAPSEMKELLKQLQELSDKGFIRHSSSPWGAPVLFVKKKDGSFRMCIDYKELNKLIVKNCYPLSMIDDLFDQLQGSSVYSKIDLRSGYHQLRIREQDVPKTVFKTRYGHYEFQVMLFGLTNAPAVGCT</sequence>
<dbReference type="Pfam" id="PF03732">
    <property type="entry name" value="Retrotrans_gag"/>
    <property type="match status" value="1"/>
</dbReference>
<accession>A0A6L2K9C6</accession>
<feature type="region of interest" description="Disordered" evidence="2">
    <location>
        <begin position="405"/>
        <end position="439"/>
    </location>
</feature>
<evidence type="ECO:0000256" key="2">
    <source>
        <dbReference type="SAM" id="MobiDB-lite"/>
    </source>
</evidence>
<dbReference type="InterPro" id="IPR000477">
    <property type="entry name" value="RT_dom"/>
</dbReference>
<dbReference type="InterPro" id="IPR005162">
    <property type="entry name" value="Retrotrans_gag_dom"/>
</dbReference>
<evidence type="ECO:0000313" key="4">
    <source>
        <dbReference type="EMBL" id="GEU46058.1"/>
    </source>
</evidence>
<dbReference type="EMBL" id="BKCJ010002073">
    <property type="protein sequence ID" value="GEU46058.1"/>
    <property type="molecule type" value="Genomic_DNA"/>
</dbReference>
<proteinExistence type="predicted"/>
<dbReference type="Gene3D" id="3.10.10.10">
    <property type="entry name" value="HIV Type 1 Reverse Transcriptase, subunit A, domain 1"/>
    <property type="match status" value="1"/>
</dbReference>
<reference evidence="4" key="1">
    <citation type="journal article" date="2019" name="Sci. Rep.">
        <title>Draft genome of Tanacetum cinerariifolium, the natural source of mosquito coil.</title>
        <authorList>
            <person name="Yamashiro T."/>
            <person name="Shiraishi A."/>
            <person name="Satake H."/>
            <person name="Nakayama K."/>
        </authorList>
    </citation>
    <scope>NUCLEOTIDE SEQUENCE</scope>
</reference>
<comment type="caution">
    <text evidence="4">The sequence shown here is derived from an EMBL/GenBank/DDBJ whole genome shotgun (WGS) entry which is preliminary data.</text>
</comment>
<dbReference type="Pfam" id="PF00078">
    <property type="entry name" value="RVT_1"/>
    <property type="match status" value="1"/>
</dbReference>
<keyword evidence="4" id="KW-0548">Nucleotidyltransferase</keyword>
<dbReference type="SUPFAM" id="SSF57756">
    <property type="entry name" value="Retrovirus zinc finger-like domains"/>
    <property type="match status" value="1"/>
</dbReference>
<dbReference type="AlphaFoldDB" id="A0A6L2K9C6"/>
<feature type="compositionally biased region" description="Basic and acidic residues" evidence="2">
    <location>
        <begin position="405"/>
        <end position="424"/>
    </location>
</feature>
<dbReference type="InterPro" id="IPR043128">
    <property type="entry name" value="Rev_trsase/Diguanyl_cyclase"/>
</dbReference>
<dbReference type="Gene3D" id="3.30.70.270">
    <property type="match status" value="1"/>
</dbReference>
<feature type="compositionally biased region" description="Low complexity" evidence="2">
    <location>
        <begin position="1"/>
        <end position="17"/>
    </location>
</feature>
<feature type="compositionally biased region" description="Basic and acidic residues" evidence="2">
    <location>
        <begin position="51"/>
        <end position="65"/>
    </location>
</feature>
<evidence type="ECO:0000256" key="1">
    <source>
        <dbReference type="PROSITE-ProRule" id="PRU00047"/>
    </source>
</evidence>
<dbReference type="InterPro" id="IPR053134">
    <property type="entry name" value="RNA-dir_DNA_polymerase"/>
</dbReference>
<keyword evidence="4" id="KW-0808">Transferase</keyword>
<keyword evidence="1" id="KW-0862">Zinc</keyword>
<dbReference type="InterPro" id="IPR043502">
    <property type="entry name" value="DNA/RNA_pol_sf"/>
</dbReference>
<keyword evidence="1" id="KW-0479">Metal-binding</keyword>
<dbReference type="PROSITE" id="PS50158">
    <property type="entry name" value="ZF_CCHC"/>
    <property type="match status" value="1"/>
</dbReference>
<dbReference type="GO" id="GO:0008270">
    <property type="term" value="F:zinc ion binding"/>
    <property type="evidence" value="ECO:0007669"/>
    <property type="project" value="UniProtKB-KW"/>
</dbReference>
<feature type="compositionally biased region" description="Acidic residues" evidence="2">
    <location>
        <begin position="78"/>
        <end position="96"/>
    </location>
</feature>
<dbReference type="Gene3D" id="4.10.60.10">
    <property type="entry name" value="Zinc finger, CCHC-type"/>
    <property type="match status" value="1"/>
</dbReference>
<protein>
    <submittedName>
        <fullName evidence="4">Putative reverse transcriptase domain-containing protein</fullName>
    </submittedName>
</protein>
<dbReference type="CDD" id="cd01647">
    <property type="entry name" value="RT_LTR"/>
    <property type="match status" value="1"/>
</dbReference>
<feature type="region of interest" description="Disordered" evidence="2">
    <location>
        <begin position="526"/>
        <end position="548"/>
    </location>
</feature>
<name>A0A6L2K9C6_TANCI</name>
<keyword evidence="1" id="KW-0863">Zinc-finger</keyword>